<keyword evidence="1" id="KW-0812">Transmembrane</keyword>
<sequence>MNNFFIFYLTFETKVDARHICLNLFYLYKISLFVYLLYLVGYVACVSRVELFSQNGKNMLAITEEPPNLHSFHVYEKRNNVCVFCNGSHSLPECNAFLKISPQDRYRVAKDNSLCVNCLVSQHKASECSLKLECTICSLKHNTLLHFHQNKNSNNFGYGKTRHATFSKPSTSSGVPVSGNSGNKREIVTPADVHNVDQVFSSLCAEPEVSKNLVEESHGTTVLLSTVKALVFDSNGEARVLRFLLDSGSMCNLLTKTTCQQLNLDIGQSNTLLSGIGSNLNPVQGQVLVKMRSMHDDRINFSVKALVVDHIVDTLPVSHIDCSKLDYIENIVLADNDFMKPGSIAGILGASIYSYLFDGKTIMGKEGQPAALSTKLGYVLMGNAPILKLKKGETEFCMFQKTQLENNLEKFWELDQVNVPYSKLTPDEQKCEEHYTDSFQRDPSGRYQVSLPFAGDTSQLGHSFDMARKRFLNLEKKLDNNSQYKEDYSKGMQDLIEKNYMVKSGDQEDRSGYFIPHHMVAKLDSVSTKLRIVFDASAGTTSGKSLNDILYTGPKLYSDLLGILLNFRLFVCAINGDITKMFLQIMVNDNDCNYQKLLWRFSSCEPLTIYEMKVVIFGMRSSPYLAQRTVRQLVNDEIVNYPGATGILESLYMDDCVASFPSVEKTKLFYHDVVNLFKSGGFTFTKWVSNSMDVMNDIPESDQLTKLISFDSGNDKVKILGMLWDARGDFLHFKFAQFEKPCTKRGILSAVLTIYDPMGLLAPIVFWVKLLIRELCTLKLDWDSTPPPNVVSSWQLFRSQLPMVECLQFPRHIGVVVDCDFQLIGFSDSSSQGYGAVIYSRVKLPDGNIVIELVCSRSKVAPLQAQSIPRLELCGILLLSNLMKSIMDSYSVRYKIENYFGFTDSTVALCWVHGSPHLWNVFVANRVSKVQSNLDCKHIYHVNGSDNPADCLSRGELPAQFVENKLYFHGPSWLSQDVSLWPLTSYENLKNSEVPERKSNTTVLVAVSKTVLPNPFNDLFLRVSSWSKLLVTMVYILRFLKKLPRGGSISVHDLEVAEICILKQIQRDHFGDEMDKIVETGECGKTLCKLSPFIDNNILRVGGRLSNSNLPNDQQHPILLPASDHVTELIVTHWHLTNFHTGPFLLLALLRQKYWIVGGRNLVRKIVQKCNVCFKLNPKFNCPKMGDLPAARVIGLKAFYHTACDFLGPINIVMERKRGGRSVKAYVCLFICLATKAIHLEVVADLSTSAFMNSLKRFLSRRGPIKSMLSDNGTNFVGAKNHLDGIYSLLNSDEYKQAFAQEMLENRIEWKFNPPLSPHFGGIFESNVKSFKTHFLKVIGTQLLTYEEFLTCTVEIEGLLNSRPLCVMSSDPADCRSLTPNHFLNLTDLKHIPANYVANENPNRLTRFQLLDHIVQSFWRRWSNEYLTELQVRHKWNLSIKNLEPGIVVIIKQENCSPLMWPVGVITEVFPGKDGVVRVASVRTSRGVYQRPVCKLAPLPTQ</sequence>
<dbReference type="InterPro" id="IPR012337">
    <property type="entry name" value="RNaseH-like_sf"/>
</dbReference>
<dbReference type="Gene3D" id="3.30.420.10">
    <property type="entry name" value="Ribonuclease H-like superfamily/Ribonuclease H"/>
    <property type="match status" value="1"/>
</dbReference>
<feature type="transmembrane region" description="Helical" evidence="1">
    <location>
        <begin position="20"/>
        <end position="44"/>
    </location>
</feature>
<keyword evidence="1" id="KW-0472">Membrane</keyword>
<dbReference type="InterPro" id="IPR001584">
    <property type="entry name" value="Integrase_cat-core"/>
</dbReference>
<feature type="domain" description="Integrase catalytic" evidence="2">
    <location>
        <begin position="1185"/>
        <end position="1388"/>
    </location>
</feature>
<dbReference type="GO" id="GO:0015074">
    <property type="term" value="P:DNA integration"/>
    <property type="evidence" value="ECO:0007669"/>
    <property type="project" value="InterPro"/>
</dbReference>
<organism evidence="3">
    <name type="scientific">Cacopsylla melanoneura</name>
    <dbReference type="NCBI Taxonomy" id="428564"/>
    <lineage>
        <taxon>Eukaryota</taxon>
        <taxon>Metazoa</taxon>
        <taxon>Ecdysozoa</taxon>
        <taxon>Arthropoda</taxon>
        <taxon>Hexapoda</taxon>
        <taxon>Insecta</taxon>
        <taxon>Pterygota</taxon>
        <taxon>Neoptera</taxon>
        <taxon>Paraneoptera</taxon>
        <taxon>Hemiptera</taxon>
        <taxon>Sternorrhyncha</taxon>
        <taxon>Psylloidea</taxon>
        <taxon>Psyllidae</taxon>
        <taxon>Psyllinae</taxon>
        <taxon>Cacopsylla</taxon>
    </lineage>
</organism>
<dbReference type="PROSITE" id="PS50994">
    <property type="entry name" value="INTEGRASE"/>
    <property type="match status" value="1"/>
</dbReference>
<dbReference type="InterPro" id="IPR040676">
    <property type="entry name" value="DUF5641"/>
</dbReference>
<dbReference type="EMBL" id="HBUF01607837">
    <property type="protein sequence ID" value="CAG6778002.1"/>
    <property type="molecule type" value="Transcribed_RNA"/>
</dbReference>
<dbReference type="Pfam" id="PF05380">
    <property type="entry name" value="Peptidase_A17"/>
    <property type="match status" value="1"/>
</dbReference>
<evidence type="ECO:0000256" key="1">
    <source>
        <dbReference type="SAM" id="Phobius"/>
    </source>
</evidence>
<dbReference type="EMBL" id="HBUF01607835">
    <property type="protein sequence ID" value="CAG6777996.1"/>
    <property type="molecule type" value="Transcribed_RNA"/>
</dbReference>
<accession>A0A8D9BAN6</accession>
<dbReference type="EMBL" id="HBUF01607836">
    <property type="protein sequence ID" value="CAG6777999.1"/>
    <property type="molecule type" value="Transcribed_RNA"/>
</dbReference>
<dbReference type="GO" id="GO:0071897">
    <property type="term" value="P:DNA biosynthetic process"/>
    <property type="evidence" value="ECO:0007669"/>
    <property type="project" value="UniProtKB-ARBA"/>
</dbReference>
<dbReference type="GO" id="GO:0003676">
    <property type="term" value="F:nucleic acid binding"/>
    <property type="evidence" value="ECO:0007669"/>
    <property type="project" value="InterPro"/>
</dbReference>
<dbReference type="GO" id="GO:0042575">
    <property type="term" value="C:DNA polymerase complex"/>
    <property type="evidence" value="ECO:0007669"/>
    <property type="project" value="UniProtKB-ARBA"/>
</dbReference>
<dbReference type="Pfam" id="PF17921">
    <property type="entry name" value="Integrase_H2C2"/>
    <property type="match status" value="1"/>
</dbReference>
<dbReference type="Pfam" id="PF18701">
    <property type="entry name" value="DUF5641"/>
    <property type="match status" value="1"/>
</dbReference>
<dbReference type="SUPFAM" id="SSF53098">
    <property type="entry name" value="Ribonuclease H-like"/>
    <property type="match status" value="1"/>
</dbReference>
<dbReference type="InterPro" id="IPR036397">
    <property type="entry name" value="RNaseH_sf"/>
</dbReference>
<evidence type="ECO:0000313" key="3">
    <source>
        <dbReference type="EMBL" id="CAG6777996.1"/>
    </source>
</evidence>
<dbReference type="PANTHER" id="PTHR47331">
    <property type="entry name" value="PHD-TYPE DOMAIN-CONTAINING PROTEIN"/>
    <property type="match status" value="1"/>
</dbReference>
<reference evidence="3" key="1">
    <citation type="submission" date="2021-05" db="EMBL/GenBank/DDBJ databases">
        <authorList>
            <person name="Alioto T."/>
            <person name="Alioto T."/>
            <person name="Gomez Garrido J."/>
        </authorList>
    </citation>
    <scope>NUCLEOTIDE SEQUENCE</scope>
</reference>
<keyword evidence="1" id="KW-1133">Transmembrane helix</keyword>
<dbReference type="PANTHER" id="PTHR47331:SF1">
    <property type="entry name" value="GAG-LIKE PROTEIN"/>
    <property type="match status" value="1"/>
</dbReference>
<name>A0A8D9BAN6_9HEMI</name>
<dbReference type="SUPFAM" id="SSF56672">
    <property type="entry name" value="DNA/RNA polymerases"/>
    <property type="match status" value="1"/>
</dbReference>
<proteinExistence type="predicted"/>
<protein>
    <recommendedName>
        <fullName evidence="2">Integrase catalytic domain-containing protein</fullName>
    </recommendedName>
</protein>
<evidence type="ECO:0000259" key="2">
    <source>
        <dbReference type="PROSITE" id="PS50994"/>
    </source>
</evidence>
<dbReference type="InterPro" id="IPR043502">
    <property type="entry name" value="DNA/RNA_pol_sf"/>
</dbReference>
<dbReference type="InterPro" id="IPR008042">
    <property type="entry name" value="Retrotrans_Pao"/>
</dbReference>
<dbReference type="InterPro" id="IPR041588">
    <property type="entry name" value="Integrase_H2C2"/>
</dbReference>